<dbReference type="Gene3D" id="2.40.160.200">
    <property type="entry name" value="LURP1-related"/>
    <property type="match status" value="1"/>
</dbReference>
<dbReference type="Proteomes" id="UP001054889">
    <property type="component" value="Unassembled WGS sequence"/>
</dbReference>
<protein>
    <submittedName>
        <fullName evidence="2">Uncharacterized protein</fullName>
    </submittedName>
</protein>
<gene>
    <name evidence="2" type="primary">ga03910</name>
    <name evidence="2" type="ORF">PR202_ga03910</name>
</gene>
<keyword evidence="3" id="KW-1185">Reference proteome</keyword>
<dbReference type="SUPFAM" id="SSF54518">
    <property type="entry name" value="Tubby C-terminal domain-like"/>
    <property type="match status" value="1"/>
</dbReference>
<accession>A0AAV5BNY1</accession>
<dbReference type="InterPro" id="IPR025659">
    <property type="entry name" value="Tubby-like_C"/>
</dbReference>
<organism evidence="2 3">
    <name type="scientific">Eleusine coracana subsp. coracana</name>
    <dbReference type="NCBI Taxonomy" id="191504"/>
    <lineage>
        <taxon>Eukaryota</taxon>
        <taxon>Viridiplantae</taxon>
        <taxon>Streptophyta</taxon>
        <taxon>Embryophyta</taxon>
        <taxon>Tracheophyta</taxon>
        <taxon>Spermatophyta</taxon>
        <taxon>Magnoliopsida</taxon>
        <taxon>Liliopsida</taxon>
        <taxon>Poales</taxon>
        <taxon>Poaceae</taxon>
        <taxon>PACMAD clade</taxon>
        <taxon>Chloridoideae</taxon>
        <taxon>Cynodonteae</taxon>
        <taxon>Eleusininae</taxon>
        <taxon>Eleusine</taxon>
    </lineage>
</organism>
<sequence>MAKVHPYSVDLAAAAHRSRSGSPTTEHEEEEADGVAQVAAVQLRRVHRLRRQRRLRLPRRLLPRPPSRCSPSAASASSSAACQSTGSSTMTKAPAKGRSFPSAVTSASAPPARRRWRASRRWDRPPSPARRRLLLRTWWKGRRRRACLVRDAGNGDVVAEVRRRKEALSVGDDVFRLVVADPRRMLAMALVIALDEMFCFPSSGSARSLLRRTWSA</sequence>
<reference evidence="2" key="1">
    <citation type="journal article" date="2018" name="DNA Res.">
        <title>Multiple hybrid de novo genome assembly of finger millet, an orphan allotetraploid crop.</title>
        <authorList>
            <person name="Hatakeyama M."/>
            <person name="Aluri S."/>
            <person name="Balachadran M.T."/>
            <person name="Sivarajan S.R."/>
            <person name="Patrignani A."/>
            <person name="Gruter S."/>
            <person name="Poveda L."/>
            <person name="Shimizu-Inatsugi R."/>
            <person name="Baeten J."/>
            <person name="Francoijs K.J."/>
            <person name="Nataraja K.N."/>
            <person name="Reddy Y.A.N."/>
            <person name="Phadnis S."/>
            <person name="Ravikumar R.L."/>
            <person name="Schlapbach R."/>
            <person name="Sreeman S.M."/>
            <person name="Shimizu K.K."/>
        </authorList>
    </citation>
    <scope>NUCLEOTIDE SEQUENCE</scope>
</reference>
<comment type="caution">
    <text evidence="2">The sequence shown here is derived from an EMBL/GenBank/DDBJ whole genome shotgun (WGS) entry which is preliminary data.</text>
</comment>
<dbReference type="AlphaFoldDB" id="A0AAV5BNY1"/>
<dbReference type="EMBL" id="BQKI01000002">
    <property type="protein sequence ID" value="GJM87906.1"/>
    <property type="molecule type" value="Genomic_DNA"/>
</dbReference>
<name>A0AAV5BNY1_ELECO</name>
<evidence type="ECO:0000313" key="2">
    <source>
        <dbReference type="EMBL" id="GJM87906.1"/>
    </source>
</evidence>
<feature type="region of interest" description="Disordered" evidence="1">
    <location>
        <begin position="56"/>
        <end position="124"/>
    </location>
</feature>
<proteinExistence type="predicted"/>
<dbReference type="InterPro" id="IPR038595">
    <property type="entry name" value="LOR_sf"/>
</dbReference>
<feature type="compositionally biased region" description="Low complexity" evidence="1">
    <location>
        <begin position="99"/>
        <end position="111"/>
    </location>
</feature>
<feature type="compositionally biased region" description="Low complexity" evidence="1">
    <location>
        <begin position="69"/>
        <end position="84"/>
    </location>
</feature>
<evidence type="ECO:0000313" key="3">
    <source>
        <dbReference type="Proteomes" id="UP001054889"/>
    </source>
</evidence>
<evidence type="ECO:0000256" key="1">
    <source>
        <dbReference type="SAM" id="MobiDB-lite"/>
    </source>
</evidence>
<feature type="region of interest" description="Disordered" evidence="1">
    <location>
        <begin position="1"/>
        <end position="35"/>
    </location>
</feature>
<reference evidence="2" key="2">
    <citation type="submission" date="2021-12" db="EMBL/GenBank/DDBJ databases">
        <title>Resequencing data analysis of finger millet.</title>
        <authorList>
            <person name="Hatakeyama M."/>
            <person name="Aluri S."/>
            <person name="Balachadran M.T."/>
            <person name="Sivarajan S.R."/>
            <person name="Poveda L."/>
            <person name="Shimizu-Inatsugi R."/>
            <person name="Schlapbach R."/>
            <person name="Sreeman S.M."/>
            <person name="Shimizu K.K."/>
        </authorList>
    </citation>
    <scope>NUCLEOTIDE SEQUENCE</scope>
</reference>